<dbReference type="Pfam" id="PF13966">
    <property type="entry name" value="zf-RVT"/>
    <property type="match status" value="1"/>
</dbReference>
<sequence length="178" mass="21050">MMVYSTRRVWETLRHKAPKVPWYSLVWGKNCPPRCSLIVWLIVKKAIVTRDRLLRWGKINDASCQLCNSSIESREHLFVHCPYWKSLAEELKCAMLLRPDWTQMLRMMAQVGTSRTRMWHGLMWCLMVTYTWKERCGVIHGAQRRTPAQVADQIRDDIQFIAYGNKSYIDILVELGYI</sequence>
<reference evidence="2 3" key="1">
    <citation type="submission" date="2024-04" db="EMBL/GenBank/DDBJ databases">
        <authorList>
            <person name="Fracassetti M."/>
        </authorList>
    </citation>
    <scope>NUCLEOTIDE SEQUENCE [LARGE SCALE GENOMIC DNA]</scope>
</reference>
<dbReference type="Proteomes" id="UP001497516">
    <property type="component" value="Chromosome 9"/>
</dbReference>
<evidence type="ECO:0000313" key="2">
    <source>
        <dbReference type="EMBL" id="CAL1413623.1"/>
    </source>
</evidence>
<accession>A0AAV2GUX3</accession>
<dbReference type="AlphaFoldDB" id="A0AAV2GUX3"/>
<name>A0AAV2GUX3_9ROSI</name>
<keyword evidence="3" id="KW-1185">Reference proteome</keyword>
<feature type="domain" description="Reverse transcriptase zinc-binding" evidence="1">
    <location>
        <begin position="4"/>
        <end position="85"/>
    </location>
</feature>
<organism evidence="2 3">
    <name type="scientific">Linum trigynum</name>
    <dbReference type="NCBI Taxonomy" id="586398"/>
    <lineage>
        <taxon>Eukaryota</taxon>
        <taxon>Viridiplantae</taxon>
        <taxon>Streptophyta</taxon>
        <taxon>Embryophyta</taxon>
        <taxon>Tracheophyta</taxon>
        <taxon>Spermatophyta</taxon>
        <taxon>Magnoliopsida</taxon>
        <taxon>eudicotyledons</taxon>
        <taxon>Gunneridae</taxon>
        <taxon>Pentapetalae</taxon>
        <taxon>rosids</taxon>
        <taxon>fabids</taxon>
        <taxon>Malpighiales</taxon>
        <taxon>Linaceae</taxon>
        <taxon>Linum</taxon>
    </lineage>
</organism>
<dbReference type="EMBL" id="OZ034822">
    <property type="protein sequence ID" value="CAL1413623.1"/>
    <property type="molecule type" value="Genomic_DNA"/>
</dbReference>
<dbReference type="InterPro" id="IPR026960">
    <property type="entry name" value="RVT-Znf"/>
</dbReference>
<gene>
    <name evidence="2" type="ORF">LTRI10_LOCUS52842</name>
</gene>
<proteinExistence type="predicted"/>
<evidence type="ECO:0000313" key="3">
    <source>
        <dbReference type="Proteomes" id="UP001497516"/>
    </source>
</evidence>
<protein>
    <recommendedName>
        <fullName evidence="1">Reverse transcriptase zinc-binding domain-containing protein</fullName>
    </recommendedName>
</protein>
<evidence type="ECO:0000259" key="1">
    <source>
        <dbReference type="Pfam" id="PF13966"/>
    </source>
</evidence>